<keyword evidence="2" id="KW-0812">Transmembrane</keyword>
<comment type="caution">
    <text evidence="3">The sequence shown here is derived from an EMBL/GenBank/DDBJ whole genome shotgun (WGS) entry which is preliminary data.</text>
</comment>
<keyword evidence="4" id="KW-1185">Reference proteome</keyword>
<evidence type="ECO:0000313" key="3">
    <source>
        <dbReference type="EMBL" id="GID52876.1"/>
    </source>
</evidence>
<evidence type="ECO:0000313" key="4">
    <source>
        <dbReference type="Proteomes" id="UP000612282"/>
    </source>
</evidence>
<feature type="region of interest" description="Disordered" evidence="1">
    <location>
        <begin position="122"/>
        <end position="160"/>
    </location>
</feature>
<organism evidence="3 4">
    <name type="scientific">Actinoplanes couchii</name>
    <dbReference type="NCBI Taxonomy" id="403638"/>
    <lineage>
        <taxon>Bacteria</taxon>
        <taxon>Bacillati</taxon>
        <taxon>Actinomycetota</taxon>
        <taxon>Actinomycetes</taxon>
        <taxon>Micromonosporales</taxon>
        <taxon>Micromonosporaceae</taxon>
        <taxon>Actinoplanes</taxon>
    </lineage>
</organism>
<keyword evidence="2" id="KW-0472">Membrane</keyword>
<evidence type="ECO:0000256" key="1">
    <source>
        <dbReference type="SAM" id="MobiDB-lite"/>
    </source>
</evidence>
<feature type="transmembrane region" description="Helical" evidence="2">
    <location>
        <begin position="72"/>
        <end position="91"/>
    </location>
</feature>
<feature type="compositionally biased region" description="Basic and acidic residues" evidence="1">
    <location>
        <begin position="146"/>
        <end position="160"/>
    </location>
</feature>
<reference evidence="3 4" key="1">
    <citation type="submission" date="2021-01" db="EMBL/GenBank/DDBJ databases">
        <title>Whole genome shotgun sequence of Actinoplanes couchii NBRC 106145.</title>
        <authorList>
            <person name="Komaki H."/>
            <person name="Tamura T."/>
        </authorList>
    </citation>
    <scope>NUCLEOTIDE SEQUENCE [LARGE SCALE GENOMIC DNA]</scope>
    <source>
        <strain evidence="3 4">NBRC 106145</strain>
    </source>
</reference>
<feature type="transmembrane region" description="Helical" evidence="2">
    <location>
        <begin position="97"/>
        <end position="115"/>
    </location>
</feature>
<feature type="region of interest" description="Disordered" evidence="1">
    <location>
        <begin position="1"/>
        <end position="31"/>
    </location>
</feature>
<keyword evidence="2" id="KW-1133">Transmembrane helix</keyword>
<name>A0ABQ3X2Y6_9ACTN</name>
<dbReference type="Proteomes" id="UP000612282">
    <property type="component" value="Unassembled WGS sequence"/>
</dbReference>
<gene>
    <name evidence="3" type="ORF">Aco03nite_012800</name>
</gene>
<protein>
    <recommendedName>
        <fullName evidence="5">DUF3040 domain-containing protein</fullName>
    </recommendedName>
</protein>
<proteinExistence type="predicted"/>
<dbReference type="Pfam" id="PF11239">
    <property type="entry name" value="DUF3040"/>
    <property type="match status" value="1"/>
</dbReference>
<sequence length="160" mass="17653">MLRQPTAAPHHHTCTTPDPAAGPDMRPGRNAVPLSEHEQRLFDQIERSLAEDPKFASAVRASDPRFHARRRLLIAAFVIVLGLAVVVYGTVSQNPPLGVAGFVVMLGSAAFAMQSRRRVQAPDLKSVGGTASRRTRSSRKSGGFLERLEDRWRQRPEGHR</sequence>
<evidence type="ECO:0008006" key="5">
    <source>
        <dbReference type="Google" id="ProtNLM"/>
    </source>
</evidence>
<feature type="compositionally biased region" description="Low complexity" evidence="1">
    <location>
        <begin position="1"/>
        <end position="21"/>
    </location>
</feature>
<dbReference type="EMBL" id="BOMG01000024">
    <property type="protein sequence ID" value="GID52876.1"/>
    <property type="molecule type" value="Genomic_DNA"/>
</dbReference>
<evidence type="ECO:0000256" key="2">
    <source>
        <dbReference type="SAM" id="Phobius"/>
    </source>
</evidence>
<accession>A0ABQ3X2Y6</accession>
<dbReference type="InterPro" id="IPR021401">
    <property type="entry name" value="DUF3040"/>
</dbReference>